<name>A0A844YVY9_9SPHN</name>
<keyword evidence="2" id="KW-0378">Hydrolase</keyword>
<dbReference type="Proteomes" id="UP000466966">
    <property type="component" value="Unassembled WGS sequence"/>
</dbReference>
<dbReference type="EMBL" id="WTYV01000002">
    <property type="protein sequence ID" value="MXO71001.1"/>
    <property type="molecule type" value="Genomic_DNA"/>
</dbReference>
<dbReference type="AlphaFoldDB" id="A0A844YVY9"/>
<dbReference type="InterPro" id="IPR035959">
    <property type="entry name" value="RutC-like_sf"/>
</dbReference>
<evidence type="ECO:0000313" key="3">
    <source>
        <dbReference type="Proteomes" id="UP000466966"/>
    </source>
</evidence>
<dbReference type="OrthoDB" id="9803101at2"/>
<dbReference type="SUPFAM" id="SSF55298">
    <property type="entry name" value="YjgF-like"/>
    <property type="match status" value="1"/>
</dbReference>
<keyword evidence="2" id="KW-0540">Nuclease</keyword>
<reference evidence="2 3" key="1">
    <citation type="submission" date="2019-12" db="EMBL/GenBank/DDBJ databases">
        <title>Genomic-based taxomic classification of the family Erythrobacteraceae.</title>
        <authorList>
            <person name="Xu L."/>
        </authorList>
    </citation>
    <scope>NUCLEOTIDE SEQUENCE [LARGE SCALE GENOMIC DNA]</scope>
    <source>
        <strain evidence="2 3">M0322</strain>
    </source>
</reference>
<dbReference type="Gene3D" id="3.30.1330.40">
    <property type="entry name" value="RutC-like"/>
    <property type="match status" value="1"/>
</dbReference>
<dbReference type="PANTHER" id="PTHR11803:SF59">
    <property type="entry name" value="ENDORIBONUCLEASE"/>
    <property type="match status" value="1"/>
</dbReference>
<dbReference type="RefSeq" id="WP_160770960.1">
    <property type="nucleotide sequence ID" value="NZ_WTYV01000002.1"/>
</dbReference>
<evidence type="ECO:0000256" key="1">
    <source>
        <dbReference type="SAM" id="SignalP"/>
    </source>
</evidence>
<keyword evidence="2" id="KW-0255">Endonuclease</keyword>
<sequence>MPTKSQLIAAPLLAFATVAAATPAAATGEVIRIQRNPQAIILEAARVNAGADTIYVSGQLPSPLDPTMPMSAVTSIEQMGDTRQQTISTLAKIKDILETQGFTMADVVKLTLMVAADPRTGAMDFAGANAGYREFFGTAENPTTVARSTFQVAALVGPHYLIEIEAIAARAPTE</sequence>
<protein>
    <submittedName>
        <fullName evidence="2">Endonuclease</fullName>
    </submittedName>
</protein>
<dbReference type="GO" id="GO:0019239">
    <property type="term" value="F:deaminase activity"/>
    <property type="evidence" value="ECO:0007669"/>
    <property type="project" value="TreeGrafter"/>
</dbReference>
<dbReference type="Pfam" id="PF01042">
    <property type="entry name" value="Ribonuc_L-PSP"/>
    <property type="match status" value="1"/>
</dbReference>
<organism evidence="2 3">
    <name type="scientific">Alteraurantiacibacter buctensis</name>
    <dbReference type="NCBI Taxonomy" id="1503981"/>
    <lineage>
        <taxon>Bacteria</taxon>
        <taxon>Pseudomonadati</taxon>
        <taxon>Pseudomonadota</taxon>
        <taxon>Alphaproteobacteria</taxon>
        <taxon>Sphingomonadales</taxon>
        <taxon>Erythrobacteraceae</taxon>
        <taxon>Alteraurantiacibacter</taxon>
    </lineage>
</organism>
<feature type="chain" id="PRO_5032695667" evidence="1">
    <location>
        <begin position="22"/>
        <end position="174"/>
    </location>
</feature>
<feature type="signal peptide" evidence="1">
    <location>
        <begin position="1"/>
        <end position="21"/>
    </location>
</feature>
<comment type="caution">
    <text evidence="2">The sequence shown here is derived from an EMBL/GenBank/DDBJ whole genome shotgun (WGS) entry which is preliminary data.</text>
</comment>
<dbReference type="PANTHER" id="PTHR11803">
    <property type="entry name" value="2-IMINOBUTANOATE/2-IMINOPROPANOATE DEAMINASE RIDA"/>
    <property type="match status" value="1"/>
</dbReference>
<evidence type="ECO:0000313" key="2">
    <source>
        <dbReference type="EMBL" id="MXO71001.1"/>
    </source>
</evidence>
<keyword evidence="1" id="KW-0732">Signal</keyword>
<keyword evidence="3" id="KW-1185">Reference proteome</keyword>
<dbReference type="InterPro" id="IPR006175">
    <property type="entry name" value="YjgF/YER057c/UK114"/>
</dbReference>
<accession>A0A844YVY9</accession>
<proteinExistence type="predicted"/>
<gene>
    <name evidence="2" type="ORF">GRI99_05030</name>
</gene>
<dbReference type="GO" id="GO:0005829">
    <property type="term" value="C:cytosol"/>
    <property type="evidence" value="ECO:0007669"/>
    <property type="project" value="TreeGrafter"/>
</dbReference>
<dbReference type="GO" id="GO:0004519">
    <property type="term" value="F:endonuclease activity"/>
    <property type="evidence" value="ECO:0007669"/>
    <property type="project" value="UniProtKB-KW"/>
</dbReference>